<dbReference type="RefSeq" id="XP_018020844.1">
    <property type="nucleotide sequence ID" value="XM_018165355.2"/>
</dbReference>
<name>A0A8B7P3Z9_HYAAZ</name>
<feature type="region of interest" description="Disordered" evidence="1">
    <location>
        <begin position="198"/>
        <end position="236"/>
    </location>
</feature>
<keyword evidence="2" id="KW-1185">Reference proteome</keyword>
<gene>
    <name evidence="3" type="primary">LOC108677184</name>
</gene>
<feature type="region of interest" description="Disordered" evidence="1">
    <location>
        <begin position="1"/>
        <end position="46"/>
    </location>
</feature>
<evidence type="ECO:0000256" key="1">
    <source>
        <dbReference type="SAM" id="MobiDB-lite"/>
    </source>
</evidence>
<evidence type="ECO:0000313" key="2">
    <source>
        <dbReference type="Proteomes" id="UP000694843"/>
    </source>
</evidence>
<dbReference type="KEGG" id="hazt:108677184"/>
<accession>A0A8B7P3Z9</accession>
<feature type="compositionally biased region" description="Low complexity" evidence="1">
    <location>
        <begin position="78"/>
        <end position="107"/>
    </location>
</feature>
<dbReference type="GeneID" id="108677184"/>
<reference evidence="3" key="1">
    <citation type="submission" date="2025-08" db="UniProtKB">
        <authorList>
            <consortium name="RefSeq"/>
        </authorList>
    </citation>
    <scope>IDENTIFICATION</scope>
    <source>
        <tissue evidence="3">Whole organism</tissue>
    </source>
</reference>
<organism evidence="2 3">
    <name type="scientific">Hyalella azteca</name>
    <name type="common">Amphipod</name>
    <dbReference type="NCBI Taxonomy" id="294128"/>
    <lineage>
        <taxon>Eukaryota</taxon>
        <taxon>Metazoa</taxon>
        <taxon>Ecdysozoa</taxon>
        <taxon>Arthropoda</taxon>
        <taxon>Crustacea</taxon>
        <taxon>Multicrustacea</taxon>
        <taxon>Malacostraca</taxon>
        <taxon>Eumalacostraca</taxon>
        <taxon>Peracarida</taxon>
        <taxon>Amphipoda</taxon>
        <taxon>Senticaudata</taxon>
        <taxon>Talitrida</taxon>
        <taxon>Talitroidea</taxon>
        <taxon>Hyalellidae</taxon>
        <taxon>Hyalella</taxon>
    </lineage>
</organism>
<dbReference type="OrthoDB" id="6380914at2759"/>
<dbReference type="Proteomes" id="UP000694843">
    <property type="component" value="Unplaced"/>
</dbReference>
<feature type="compositionally biased region" description="Low complexity" evidence="1">
    <location>
        <begin position="13"/>
        <end position="38"/>
    </location>
</feature>
<feature type="compositionally biased region" description="Gly residues" evidence="1">
    <location>
        <begin position="226"/>
        <end position="236"/>
    </location>
</feature>
<feature type="region of interest" description="Disordered" evidence="1">
    <location>
        <begin position="73"/>
        <end position="122"/>
    </location>
</feature>
<sequence>MYFPGEQKPSIFSGASHSSSAHQSSSSQQSSSSSSQSGHRFVVGGNRFGNLHSGGLLGLSQVSKPSLTSLGNFDSLGSVSAVHHSSSSSSSSSASQSHNSASHHSTSYGFGLGNTNNKDKSKPEIGQLQFNREYVGNPEYQQSQGGLLKSIGNNKEDGKEYQQSQFGQLQSPAGSVDQQQQSQFGQIETIGKLPSQNAVGIAGHEGGYQNEGSGTNHHEKAPNLPGGSGRDYGGGDSSWRRRWNSFTSWGANLADKVAGGAREFGGAVAHSATGLWNKAGNTFQGVWSRFKNLLKGFSDSIHKGATYCAHVLQERADDVRSSQFMQKLEDKFEEGNQQVMGFFTVLGDKISKWSDQHANEGIIDDGFTGGDQHDARTQQLQDHFKREDFPDFFQDSQVQGEIEKLVDSGIIQQEEADLLVKKGRP</sequence>
<evidence type="ECO:0000313" key="3">
    <source>
        <dbReference type="RefSeq" id="XP_018020844.1"/>
    </source>
</evidence>
<protein>
    <submittedName>
        <fullName evidence="3">Uncharacterized protein LOC108677184</fullName>
    </submittedName>
</protein>
<feature type="compositionally biased region" description="Polar residues" evidence="1">
    <location>
        <begin position="161"/>
        <end position="177"/>
    </location>
</feature>
<proteinExistence type="predicted"/>
<dbReference type="AlphaFoldDB" id="A0A8B7P3Z9"/>
<feature type="region of interest" description="Disordered" evidence="1">
    <location>
        <begin position="140"/>
        <end position="183"/>
    </location>
</feature>